<evidence type="ECO:0008006" key="3">
    <source>
        <dbReference type="Google" id="ProtNLM"/>
    </source>
</evidence>
<keyword evidence="2" id="KW-1185">Reference proteome</keyword>
<sequence length="141" mass="16075">MPLTTKCAPVLSHIAVTVLPQIYATYPAGSSLNQMIHLSQFYHSKDFRQLDWGTQGNKAKYGQISPPKYNLKSVKAPTFIYYSKGDAISSFLDVRKLIKRLPNVVYTQFIDDDQWNHGGFLLANTVKEVINDKVIRFCNKF</sequence>
<dbReference type="STRING" id="36166.T1H574"/>
<protein>
    <recommendedName>
        <fullName evidence="3">AB hydrolase-1 domain-containing protein</fullName>
    </recommendedName>
</protein>
<proteinExistence type="predicted"/>
<accession>T1H574</accession>
<evidence type="ECO:0000313" key="1">
    <source>
        <dbReference type="EnsemblMetazoa" id="MESCA011449-PA"/>
    </source>
</evidence>
<reference evidence="1" key="2">
    <citation type="submission" date="2015-06" db="UniProtKB">
        <authorList>
            <consortium name="EnsemblMetazoa"/>
        </authorList>
    </citation>
    <scope>IDENTIFICATION</scope>
</reference>
<dbReference type="EMBL" id="CAQQ02198803">
    <property type="status" value="NOT_ANNOTATED_CDS"/>
    <property type="molecule type" value="Genomic_DNA"/>
</dbReference>
<dbReference type="SUPFAM" id="SSF53474">
    <property type="entry name" value="alpha/beta-Hydrolases"/>
    <property type="match status" value="1"/>
</dbReference>
<dbReference type="EnsemblMetazoa" id="MESCA011449-RA">
    <property type="protein sequence ID" value="MESCA011449-PA"/>
    <property type="gene ID" value="MESCA011449"/>
</dbReference>
<reference evidence="2" key="1">
    <citation type="submission" date="2013-02" db="EMBL/GenBank/DDBJ databases">
        <authorList>
            <person name="Hughes D."/>
        </authorList>
    </citation>
    <scope>NUCLEOTIDE SEQUENCE</scope>
    <source>
        <strain>Durham</strain>
        <strain evidence="2">NC isolate 2 -- Noor lab</strain>
    </source>
</reference>
<dbReference type="OMA" id="HFHQVYK"/>
<dbReference type="HOGENOM" id="CLU_010974_4_2_1"/>
<dbReference type="PANTHER" id="PTHR11005">
    <property type="entry name" value="LYSOSOMAL ACID LIPASE-RELATED"/>
    <property type="match status" value="1"/>
</dbReference>
<dbReference type="Gene3D" id="3.40.50.1820">
    <property type="entry name" value="alpha/beta hydrolase"/>
    <property type="match status" value="1"/>
</dbReference>
<organism evidence="1 2">
    <name type="scientific">Megaselia scalaris</name>
    <name type="common">Humpbacked fly</name>
    <name type="synonym">Phora scalaris</name>
    <dbReference type="NCBI Taxonomy" id="36166"/>
    <lineage>
        <taxon>Eukaryota</taxon>
        <taxon>Metazoa</taxon>
        <taxon>Ecdysozoa</taxon>
        <taxon>Arthropoda</taxon>
        <taxon>Hexapoda</taxon>
        <taxon>Insecta</taxon>
        <taxon>Pterygota</taxon>
        <taxon>Neoptera</taxon>
        <taxon>Endopterygota</taxon>
        <taxon>Diptera</taxon>
        <taxon>Brachycera</taxon>
        <taxon>Muscomorpha</taxon>
        <taxon>Platypezoidea</taxon>
        <taxon>Phoridae</taxon>
        <taxon>Megaseliini</taxon>
        <taxon>Megaselia</taxon>
    </lineage>
</organism>
<dbReference type="InterPro" id="IPR029058">
    <property type="entry name" value="AB_hydrolase_fold"/>
</dbReference>
<name>T1H574_MEGSC</name>
<evidence type="ECO:0000313" key="2">
    <source>
        <dbReference type="Proteomes" id="UP000015102"/>
    </source>
</evidence>
<dbReference type="AlphaFoldDB" id="T1H574"/>
<dbReference type="Proteomes" id="UP000015102">
    <property type="component" value="Unassembled WGS sequence"/>
</dbReference>